<gene>
    <name evidence="2" type="ORF">D7V88_04920</name>
</gene>
<sequence length="252" mass="27237">MGLASSLSPLVVLALLCLAFPAHARDWFVRAGAVGGDGSREKPFRDPFQAITEAIRVTGGFGTRPAQVRDNTVLFVWNRSRPHDGSTSTGSGLALTGNAPAVVEGNVFQYIDNFAVRADSRLNEVVLTNNAFFRNWAAFRSTQGMPPPTVDEKSMQLLADLPFKKAEGNVVADGGFDIDPAFYASWFARTSQLTSLFTPEEWSQVAPRQMGGEPAKPGVGRALDWKAAAKLFPKNARVKGARPKPLETGSDR</sequence>
<evidence type="ECO:0000313" key="2">
    <source>
        <dbReference type="EMBL" id="RKG92805.1"/>
    </source>
</evidence>
<feature type="chain" id="PRO_5017360829" description="Right-handed parallel beta-helix repeat-containing protein" evidence="1">
    <location>
        <begin position="25"/>
        <end position="252"/>
    </location>
</feature>
<evidence type="ECO:0008006" key="4">
    <source>
        <dbReference type="Google" id="ProtNLM"/>
    </source>
</evidence>
<keyword evidence="1" id="KW-0732">Signal</keyword>
<protein>
    <recommendedName>
        <fullName evidence="4">Right-handed parallel beta-helix repeat-containing protein</fullName>
    </recommendedName>
</protein>
<name>A0A3A8JBI8_9BACT</name>
<reference evidence="3" key="1">
    <citation type="submission" date="2018-09" db="EMBL/GenBank/DDBJ databases">
        <authorList>
            <person name="Livingstone P.G."/>
            <person name="Whitworth D.E."/>
        </authorList>
    </citation>
    <scope>NUCLEOTIDE SEQUENCE [LARGE SCALE GENOMIC DNA]</scope>
    <source>
        <strain evidence="3">CA054A</strain>
    </source>
</reference>
<dbReference type="SUPFAM" id="SSF51126">
    <property type="entry name" value="Pectin lyase-like"/>
    <property type="match status" value="1"/>
</dbReference>
<organism evidence="2 3">
    <name type="scientific">Corallococcus terminator</name>
    <dbReference type="NCBI Taxonomy" id="2316733"/>
    <lineage>
        <taxon>Bacteria</taxon>
        <taxon>Pseudomonadati</taxon>
        <taxon>Myxococcota</taxon>
        <taxon>Myxococcia</taxon>
        <taxon>Myxococcales</taxon>
        <taxon>Cystobacterineae</taxon>
        <taxon>Myxococcaceae</taxon>
        <taxon>Corallococcus</taxon>
    </lineage>
</organism>
<comment type="caution">
    <text evidence="2">The sequence shown here is derived from an EMBL/GenBank/DDBJ whole genome shotgun (WGS) entry which is preliminary data.</text>
</comment>
<proteinExistence type="predicted"/>
<dbReference type="Proteomes" id="UP000268094">
    <property type="component" value="Unassembled WGS sequence"/>
</dbReference>
<dbReference type="EMBL" id="RAVZ01000019">
    <property type="protein sequence ID" value="RKG92805.1"/>
    <property type="molecule type" value="Genomic_DNA"/>
</dbReference>
<dbReference type="AlphaFoldDB" id="A0A3A8JBI8"/>
<keyword evidence="3" id="KW-1185">Reference proteome</keyword>
<feature type="signal peptide" evidence="1">
    <location>
        <begin position="1"/>
        <end position="24"/>
    </location>
</feature>
<dbReference type="InterPro" id="IPR011050">
    <property type="entry name" value="Pectin_lyase_fold/virulence"/>
</dbReference>
<accession>A0A3A8JBI8</accession>
<evidence type="ECO:0000313" key="3">
    <source>
        <dbReference type="Proteomes" id="UP000268094"/>
    </source>
</evidence>
<evidence type="ECO:0000256" key="1">
    <source>
        <dbReference type="SAM" id="SignalP"/>
    </source>
</evidence>